<dbReference type="EMBL" id="SSBS01000001">
    <property type="protein sequence ID" value="THF36379.1"/>
    <property type="molecule type" value="Genomic_DNA"/>
</dbReference>
<dbReference type="AlphaFoldDB" id="A0AAQ2DGV2"/>
<accession>A0AAQ2DGV2</accession>
<proteinExistence type="predicted"/>
<evidence type="ECO:0000313" key="1">
    <source>
        <dbReference type="EMBL" id="THF36379.1"/>
    </source>
</evidence>
<sequence length="60" mass="6607">MALPFEFKSSGAALTAAMTLIGTTRKKFVIKQIINPFGQLRWIVTHPDGNPAIPYEVFTA</sequence>
<gene>
    <name evidence="1" type="ORF">E5170_02730</name>
</gene>
<organism evidence="1 2">
    <name type="scientific">Pseudomonas atacamensis</name>
    <dbReference type="NCBI Taxonomy" id="2565368"/>
    <lineage>
        <taxon>Bacteria</taxon>
        <taxon>Pseudomonadati</taxon>
        <taxon>Pseudomonadota</taxon>
        <taxon>Gammaproteobacteria</taxon>
        <taxon>Pseudomonadales</taxon>
        <taxon>Pseudomonadaceae</taxon>
        <taxon>Pseudomonas</taxon>
    </lineage>
</organism>
<dbReference type="RefSeq" id="WP_130926754.1">
    <property type="nucleotide sequence ID" value="NZ_JBDJMZ010000003.1"/>
</dbReference>
<comment type="caution">
    <text evidence="1">The sequence shown here is derived from an EMBL/GenBank/DDBJ whole genome shotgun (WGS) entry which is preliminary data.</text>
</comment>
<reference evidence="1 2" key="1">
    <citation type="submission" date="2019-04" db="EMBL/GenBank/DDBJ databases">
        <title>Draft genome sequence of Pseudomonas sp. M7D1 isolated from rhizosphere of plant the flowery desert.</title>
        <authorList>
            <person name="Poblete-Morales M."/>
            <person name="Plaza N."/>
            <person name="Corsini G."/>
            <person name="Silva E."/>
        </authorList>
    </citation>
    <scope>NUCLEOTIDE SEQUENCE [LARGE SCALE GENOMIC DNA]</scope>
    <source>
        <strain evidence="1 2">M7D1</strain>
    </source>
</reference>
<name>A0AAQ2DGV2_9PSED</name>
<protein>
    <submittedName>
        <fullName evidence="1">Uncharacterized protein</fullName>
    </submittedName>
</protein>
<dbReference type="Proteomes" id="UP000310574">
    <property type="component" value="Unassembled WGS sequence"/>
</dbReference>
<evidence type="ECO:0000313" key="2">
    <source>
        <dbReference type="Proteomes" id="UP000310574"/>
    </source>
</evidence>